<dbReference type="EMBL" id="JAKOGI010000628">
    <property type="protein sequence ID" value="KAJ8432176.1"/>
    <property type="molecule type" value="Genomic_DNA"/>
</dbReference>
<dbReference type="Pfam" id="PF07714">
    <property type="entry name" value="PK_Tyr_Ser-Thr"/>
    <property type="match status" value="1"/>
</dbReference>
<dbReference type="InterPro" id="IPR017441">
    <property type="entry name" value="Protein_kinase_ATP_BS"/>
</dbReference>
<dbReference type="InterPro" id="IPR008271">
    <property type="entry name" value="Ser/Thr_kinase_AS"/>
</dbReference>
<evidence type="ECO:0000256" key="1">
    <source>
        <dbReference type="ARBA" id="ARBA00022527"/>
    </source>
</evidence>
<evidence type="ECO:0000256" key="5">
    <source>
        <dbReference type="ARBA" id="ARBA00022840"/>
    </source>
</evidence>
<dbReference type="GO" id="GO:0005524">
    <property type="term" value="F:ATP binding"/>
    <property type="evidence" value="ECO:0007669"/>
    <property type="project" value="UniProtKB-UniRule"/>
</dbReference>
<dbReference type="InterPro" id="IPR011009">
    <property type="entry name" value="Kinase-like_dom_sf"/>
</dbReference>
<dbReference type="SMART" id="SM00220">
    <property type="entry name" value="S_TKc"/>
    <property type="match status" value="1"/>
</dbReference>
<dbReference type="SUPFAM" id="SSF56112">
    <property type="entry name" value="Protein kinase-like (PK-like)"/>
    <property type="match status" value="1"/>
</dbReference>
<sequence length="175" mass="19102">MANNFHKIIGQGGSATVYHGFLKDGTEVAVKILNGSSTASVQMLAELSMRVCHRNLVSLVGYCDDGRTVALTYEYMTRGFGGCKPAIVHRDLKPANILLDHKLMISIEHISTDHVAGTPGYLDPEANHRSKGNYHGEDLVYVVKGAMPLLERGDKTSIINVVDSRLQRDFSTDSA</sequence>
<accession>A0A9Q1JVQ3</accession>
<name>A0A9Q1JVQ3_9CARY</name>
<evidence type="ECO:0000259" key="8">
    <source>
        <dbReference type="PROSITE" id="PS50011"/>
    </source>
</evidence>
<evidence type="ECO:0000256" key="3">
    <source>
        <dbReference type="ARBA" id="ARBA00022741"/>
    </source>
</evidence>
<evidence type="ECO:0000256" key="4">
    <source>
        <dbReference type="ARBA" id="ARBA00022777"/>
    </source>
</evidence>
<dbReference type="Proteomes" id="UP001153076">
    <property type="component" value="Unassembled WGS sequence"/>
</dbReference>
<evidence type="ECO:0000256" key="2">
    <source>
        <dbReference type="ARBA" id="ARBA00022679"/>
    </source>
</evidence>
<dbReference type="GO" id="GO:0004674">
    <property type="term" value="F:protein serine/threonine kinase activity"/>
    <property type="evidence" value="ECO:0007669"/>
    <property type="project" value="UniProtKB-KW"/>
</dbReference>
<feature type="binding site" evidence="6">
    <location>
        <position position="31"/>
    </location>
    <ligand>
        <name>ATP</name>
        <dbReference type="ChEBI" id="CHEBI:30616"/>
    </ligand>
</feature>
<dbReference type="PROSITE" id="PS50011">
    <property type="entry name" value="PROTEIN_KINASE_DOM"/>
    <property type="match status" value="1"/>
</dbReference>
<keyword evidence="10" id="KW-1185">Reference proteome</keyword>
<evidence type="ECO:0000313" key="10">
    <source>
        <dbReference type="Proteomes" id="UP001153076"/>
    </source>
</evidence>
<dbReference type="Gene3D" id="1.10.510.10">
    <property type="entry name" value="Transferase(Phosphotransferase) domain 1"/>
    <property type="match status" value="1"/>
</dbReference>
<reference evidence="9" key="1">
    <citation type="submission" date="2022-04" db="EMBL/GenBank/DDBJ databases">
        <title>Carnegiea gigantea Genome sequencing and assembly v2.</title>
        <authorList>
            <person name="Copetti D."/>
            <person name="Sanderson M.J."/>
            <person name="Burquez A."/>
            <person name="Wojciechowski M.F."/>
        </authorList>
    </citation>
    <scope>NUCLEOTIDE SEQUENCE</scope>
    <source>
        <strain evidence="9">SGP5-SGP5p</strain>
        <tissue evidence="9">Aerial part</tissue>
    </source>
</reference>
<comment type="similarity">
    <text evidence="7">Belongs to the protein kinase superfamily.</text>
</comment>
<dbReference type="AlphaFoldDB" id="A0A9Q1JVQ3"/>
<dbReference type="PANTHER" id="PTHR45631:SF206">
    <property type="entry name" value="PROTEIN KINASE DOMAIN-CONTAINING PROTEIN"/>
    <property type="match status" value="1"/>
</dbReference>
<proteinExistence type="inferred from homology"/>
<evidence type="ECO:0000313" key="9">
    <source>
        <dbReference type="EMBL" id="KAJ8432176.1"/>
    </source>
</evidence>
<comment type="caution">
    <text evidence="9">The sequence shown here is derived from an EMBL/GenBank/DDBJ whole genome shotgun (WGS) entry which is preliminary data.</text>
</comment>
<dbReference type="InterPro" id="IPR000719">
    <property type="entry name" value="Prot_kinase_dom"/>
</dbReference>
<feature type="domain" description="Protein kinase" evidence="8">
    <location>
        <begin position="3"/>
        <end position="175"/>
    </location>
</feature>
<keyword evidence="1 7" id="KW-0723">Serine/threonine-protein kinase</keyword>
<gene>
    <name evidence="9" type="ORF">Cgig2_008628</name>
</gene>
<dbReference type="Gene3D" id="3.30.200.20">
    <property type="entry name" value="Phosphorylase Kinase, domain 1"/>
    <property type="match status" value="1"/>
</dbReference>
<dbReference type="InterPro" id="IPR001245">
    <property type="entry name" value="Ser-Thr/Tyr_kinase_cat_dom"/>
</dbReference>
<dbReference type="PANTHER" id="PTHR45631">
    <property type="entry name" value="OS07G0107800 PROTEIN-RELATED"/>
    <property type="match status" value="1"/>
</dbReference>
<dbReference type="PROSITE" id="PS00108">
    <property type="entry name" value="PROTEIN_KINASE_ST"/>
    <property type="match status" value="1"/>
</dbReference>
<keyword evidence="3 6" id="KW-0547">Nucleotide-binding</keyword>
<keyword evidence="5 6" id="KW-0067">ATP-binding</keyword>
<evidence type="ECO:0000256" key="6">
    <source>
        <dbReference type="PROSITE-ProRule" id="PRU10141"/>
    </source>
</evidence>
<keyword evidence="2" id="KW-0808">Transferase</keyword>
<dbReference type="OrthoDB" id="1924358at2759"/>
<keyword evidence="4" id="KW-0418">Kinase</keyword>
<evidence type="ECO:0000256" key="7">
    <source>
        <dbReference type="RuleBase" id="RU000304"/>
    </source>
</evidence>
<organism evidence="9 10">
    <name type="scientific">Carnegiea gigantea</name>
    <dbReference type="NCBI Taxonomy" id="171969"/>
    <lineage>
        <taxon>Eukaryota</taxon>
        <taxon>Viridiplantae</taxon>
        <taxon>Streptophyta</taxon>
        <taxon>Embryophyta</taxon>
        <taxon>Tracheophyta</taxon>
        <taxon>Spermatophyta</taxon>
        <taxon>Magnoliopsida</taxon>
        <taxon>eudicotyledons</taxon>
        <taxon>Gunneridae</taxon>
        <taxon>Pentapetalae</taxon>
        <taxon>Caryophyllales</taxon>
        <taxon>Cactineae</taxon>
        <taxon>Cactaceae</taxon>
        <taxon>Cactoideae</taxon>
        <taxon>Echinocereeae</taxon>
        <taxon>Carnegiea</taxon>
    </lineage>
</organism>
<protein>
    <recommendedName>
        <fullName evidence="8">Protein kinase domain-containing protein</fullName>
    </recommendedName>
</protein>
<dbReference type="PROSITE" id="PS00107">
    <property type="entry name" value="PROTEIN_KINASE_ATP"/>
    <property type="match status" value="1"/>
</dbReference>